<dbReference type="InterPro" id="IPR045002">
    <property type="entry name" value="Ech1-like"/>
</dbReference>
<dbReference type="GO" id="GO:0006631">
    <property type="term" value="P:fatty acid metabolic process"/>
    <property type="evidence" value="ECO:0007669"/>
    <property type="project" value="UniProtKB-KW"/>
</dbReference>
<evidence type="ECO:0000313" key="8">
    <source>
        <dbReference type="Proteomes" id="UP000735302"/>
    </source>
</evidence>
<comment type="similarity">
    <text evidence="2 6">Belongs to the enoyl-CoA hydratase/isomerase family.</text>
</comment>
<comment type="caution">
    <text evidence="7">The sequence shown here is derived from an EMBL/GenBank/DDBJ whole genome shotgun (WGS) entry which is preliminary data.</text>
</comment>
<dbReference type="InterPro" id="IPR001753">
    <property type="entry name" value="Enoyl-CoA_hydra/iso"/>
</dbReference>
<comment type="pathway">
    <text evidence="1">Lipid metabolism; fatty acid beta-oxidation.</text>
</comment>
<dbReference type="SUPFAM" id="SSF52096">
    <property type="entry name" value="ClpP/crotonase"/>
    <property type="match status" value="1"/>
</dbReference>
<dbReference type="AlphaFoldDB" id="A0AAV3YII0"/>
<dbReference type="Pfam" id="PF00378">
    <property type="entry name" value="ECH_1"/>
    <property type="match status" value="1"/>
</dbReference>
<keyword evidence="4" id="KW-0443">Lipid metabolism</keyword>
<proteinExistence type="inferred from homology"/>
<evidence type="ECO:0000256" key="5">
    <source>
        <dbReference type="ARBA" id="ARBA00023235"/>
    </source>
</evidence>
<protein>
    <recommendedName>
        <fullName evidence="9">Delta(3,5)-Delta(2,4)-dienoyl-CoA isomerase, mitochondrial</fullName>
    </recommendedName>
</protein>
<dbReference type="PROSITE" id="PS00166">
    <property type="entry name" value="ENOYL_COA_HYDRATASE"/>
    <property type="match status" value="1"/>
</dbReference>
<dbReference type="GO" id="GO:0005739">
    <property type="term" value="C:mitochondrion"/>
    <property type="evidence" value="ECO:0007669"/>
    <property type="project" value="TreeGrafter"/>
</dbReference>
<keyword evidence="5" id="KW-0413">Isomerase</keyword>
<evidence type="ECO:0000256" key="6">
    <source>
        <dbReference type="RuleBase" id="RU003707"/>
    </source>
</evidence>
<reference evidence="7 8" key="1">
    <citation type="journal article" date="2021" name="Elife">
        <title>Chloroplast acquisition without the gene transfer in kleptoplastic sea slugs, Plakobranchus ocellatus.</title>
        <authorList>
            <person name="Maeda T."/>
            <person name="Takahashi S."/>
            <person name="Yoshida T."/>
            <person name="Shimamura S."/>
            <person name="Takaki Y."/>
            <person name="Nagai Y."/>
            <person name="Toyoda A."/>
            <person name="Suzuki Y."/>
            <person name="Arimoto A."/>
            <person name="Ishii H."/>
            <person name="Satoh N."/>
            <person name="Nishiyama T."/>
            <person name="Hasebe M."/>
            <person name="Maruyama T."/>
            <person name="Minagawa J."/>
            <person name="Obokata J."/>
            <person name="Shigenobu S."/>
        </authorList>
    </citation>
    <scope>NUCLEOTIDE SEQUENCE [LARGE SCALE GENOMIC DNA]</scope>
</reference>
<name>A0AAV3YII0_9GAST</name>
<dbReference type="EMBL" id="BLXT01000977">
    <property type="protein sequence ID" value="GFN82322.1"/>
    <property type="molecule type" value="Genomic_DNA"/>
</dbReference>
<dbReference type="InterPro" id="IPR014748">
    <property type="entry name" value="Enoyl-CoA_hydra_C"/>
</dbReference>
<evidence type="ECO:0000256" key="2">
    <source>
        <dbReference type="ARBA" id="ARBA00005254"/>
    </source>
</evidence>
<accession>A0AAV3YII0</accession>
<dbReference type="Proteomes" id="UP000735302">
    <property type="component" value="Unassembled WGS sequence"/>
</dbReference>
<dbReference type="Gene3D" id="3.90.226.10">
    <property type="entry name" value="2-enoyl-CoA Hydratase, Chain A, domain 1"/>
    <property type="match status" value="1"/>
</dbReference>
<evidence type="ECO:0000256" key="1">
    <source>
        <dbReference type="ARBA" id="ARBA00005005"/>
    </source>
</evidence>
<evidence type="ECO:0000313" key="7">
    <source>
        <dbReference type="EMBL" id="GFN82322.1"/>
    </source>
</evidence>
<evidence type="ECO:0000256" key="4">
    <source>
        <dbReference type="ARBA" id="ARBA00023098"/>
    </source>
</evidence>
<sequence length="224" mass="24414">MVALACDRVPADHVAGLDLVDNEVFPKIMGETELSRKAFFLAKAIPKLQESFNVIEKCPKPVIAAVHGACIGGGIDMLSACDIRFCTQDAWFQIKEVDVGLAADLGTLQRFPKIVGNDSLVRELTYTARKFYSDEAKSIGFVSRVLLDKEQMLRAALDTAIVIASKSPIAVQGSKVNLVYSRDHGVNDGLDYISKWNLAMLQSDDVMKAAGAMMSKSKPVFSKL</sequence>
<dbReference type="GO" id="GO:0051750">
    <property type="term" value="F:delta(3,5)-delta(2,4)-dienoyl-CoA isomerase activity"/>
    <property type="evidence" value="ECO:0007669"/>
    <property type="project" value="TreeGrafter"/>
</dbReference>
<dbReference type="FunFam" id="1.10.12.10:FF:000004">
    <property type="entry name" value="Delta3,5-delta2,4-dienoyl-CoA isomerase"/>
    <property type="match status" value="1"/>
</dbReference>
<dbReference type="PANTHER" id="PTHR43149">
    <property type="entry name" value="ENOYL-COA HYDRATASE"/>
    <property type="match status" value="1"/>
</dbReference>
<dbReference type="CDD" id="cd06558">
    <property type="entry name" value="crotonase-like"/>
    <property type="match status" value="1"/>
</dbReference>
<gene>
    <name evidence="7" type="ORF">PoB_000882800</name>
</gene>
<evidence type="ECO:0000256" key="3">
    <source>
        <dbReference type="ARBA" id="ARBA00022832"/>
    </source>
</evidence>
<dbReference type="PANTHER" id="PTHR43149:SF1">
    <property type="entry name" value="DELTA(3,5)-DELTA(2,4)-DIENOYL-COA ISOMERASE, MITOCHONDRIAL"/>
    <property type="match status" value="1"/>
</dbReference>
<organism evidence="7 8">
    <name type="scientific">Plakobranchus ocellatus</name>
    <dbReference type="NCBI Taxonomy" id="259542"/>
    <lineage>
        <taxon>Eukaryota</taxon>
        <taxon>Metazoa</taxon>
        <taxon>Spiralia</taxon>
        <taxon>Lophotrochozoa</taxon>
        <taxon>Mollusca</taxon>
        <taxon>Gastropoda</taxon>
        <taxon>Heterobranchia</taxon>
        <taxon>Euthyneura</taxon>
        <taxon>Panpulmonata</taxon>
        <taxon>Sacoglossa</taxon>
        <taxon>Placobranchoidea</taxon>
        <taxon>Plakobranchidae</taxon>
        <taxon>Plakobranchus</taxon>
    </lineage>
</organism>
<dbReference type="Gene3D" id="1.10.12.10">
    <property type="entry name" value="Lyase 2-enoyl-coa Hydratase, Chain A, domain 2"/>
    <property type="match status" value="1"/>
</dbReference>
<keyword evidence="3" id="KW-0276">Fatty acid metabolism</keyword>
<dbReference type="InterPro" id="IPR029045">
    <property type="entry name" value="ClpP/crotonase-like_dom_sf"/>
</dbReference>
<dbReference type="InterPro" id="IPR018376">
    <property type="entry name" value="Enoyl-CoA_hyd/isom_CS"/>
</dbReference>
<keyword evidence="8" id="KW-1185">Reference proteome</keyword>
<evidence type="ECO:0008006" key="9">
    <source>
        <dbReference type="Google" id="ProtNLM"/>
    </source>
</evidence>